<dbReference type="Gene3D" id="2.40.50.140">
    <property type="entry name" value="Nucleic acid-binding proteins"/>
    <property type="match status" value="1"/>
</dbReference>
<dbReference type="InterPro" id="IPR002312">
    <property type="entry name" value="Asp/Asn-tRNA-synth_IIb"/>
</dbReference>
<gene>
    <name evidence="9 11" type="primary">aspS</name>
    <name evidence="11" type="ORF">AAA799E16_00657</name>
</gene>
<feature type="binding site" evidence="9">
    <location>
        <begin position="210"/>
        <end position="212"/>
    </location>
    <ligand>
        <name>ATP</name>
        <dbReference type="ChEBI" id="CHEBI:30616"/>
    </ligand>
</feature>
<dbReference type="Pfam" id="PF01336">
    <property type="entry name" value="tRNA_anti-codon"/>
    <property type="match status" value="1"/>
</dbReference>
<feature type="binding site" evidence="9">
    <location>
        <position position="351"/>
    </location>
    <ligand>
        <name>Mg(2+)</name>
        <dbReference type="ChEBI" id="CHEBI:18420"/>
        <label>3</label>
    </ligand>
</feature>
<name>A0A081S6P5_9ARCH</name>
<proteinExistence type="inferred from homology"/>
<dbReference type="NCBIfam" id="NF003483">
    <property type="entry name" value="PRK05159.1"/>
    <property type="match status" value="1"/>
</dbReference>
<dbReference type="GO" id="GO:0000287">
    <property type="term" value="F:magnesium ion binding"/>
    <property type="evidence" value="ECO:0007669"/>
    <property type="project" value="UniProtKB-UniRule"/>
</dbReference>
<feature type="binding site" evidence="9">
    <location>
        <position position="351"/>
    </location>
    <ligand>
        <name>Mg(2+)</name>
        <dbReference type="ChEBI" id="CHEBI:18420"/>
        <label>2</label>
    </ligand>
</feature>
<dbReference type="InterPro" id="IPR004523">
    <property type="entry name" value="Asp-tRNA_synthase_2"/>
</dbReference>
<dbReference type="Gene3D" id="3.30.930.10">
    <property type="entry name" value="Bira Bifunctional Protein, Domain 2"/>
    <property type="match status" value="1"/>
</dbReference>
<evidence type="ECO:0000313" key="12">
    <source>
        <dbReference type="Proteomes" id="UP000028027"/>
    </source>
</evidence>
<reference evidence="11 12" key="1">
    <citation type="submission" date="2014-06" db="EMBL/GenBank/DDBJ databases">
        <authorList>
            <person name="Ngugi D.K."/>
            <person name="Blom J."/>
            <person name="Alam I."/>
            <person name="Rashid M."/>
            <person name="Ba Alawi W."/>
            <person name="Zhang G."/>
            <person name="Hikmawan T."/>
            <person name="Guan Y."/>
            <person name="Antunes A."/>
            <person name="Siam R."/>
            <person name="Eldorry H."/>
            <person name="Bajic V."/>
            <person name="Stingl U."/>
        </authorList>
    </citation>
    <scope>NUCLEOTIDE SEQUENCE [LARGE SCALE GENOMIC DNA]</scope>
    <source>
        <strain evidence="11">SCGC AAA799-E16</strain>
    </source>
</reference>
<dbReference type="GO" id="GO:0004815">
    <property type="term" value="F:aspartate-tRNA ligase activity"/>
    <property type="evidence" value="ECO:0007669"/>
    <property type="project" value="UniProtKB-UniRule"/>
</dbReference>
<organism evidence="11 12">
    <name type="scientific">Marine Group I thaumarchaeote SCGC AAA799-E16</name>
    <dbReference type="NCBI Taxonomy" id="1502292"/>
    <lineage>
        <taxon>Archaea</taxon>
        <taxon>Nitrososphaerota</taxon>
        <taxon>Marine Group I</taxon>
    </lineage>
</organism>
<dbReference type="GO" id="GO:0005829">
    <property type="term" value="C:cytosol"/>
    <property type="evidence" value="ECO:0007669"/>
    <property type="project" value="TreeGrafter"/>
</dbReference>
<keyword evidence="9" id="KW-0460">Magnesium</keyword>
<dbReference type="PATRIC" id="fig|1502292.3.peg.582"/>
<evidence type="ECO:0000259" key="10">
    <source>
        <dbReference type="PROSITE" id="PS50862"/>
    </source>
</evidence>
<comment type="subcellular location">
    <subcellularLocation>
        <location evidence="1 9">Cytoplasm</location>
    </subcellularLocation>
</comment>
<comment type="subunit">
    <text evidence="9">Homodimer.</text>
</comment>
<feature type="binding site" evidence="9">
    <location>
        <position position="358"/>
    </location>
    <ligand>
        <name>L-aspartate</name>
        <dbReference type="ChEBI" id="CHEBI:29991"/>
    </ligand>
</feature>
<keyword evidence="4 9" id="KW-0436">Ligase</keyword>
<keyword evidence="9" id="KW-0479">Metal-binding</keyword>
<dbReference type="GO" id="GO:0005524">
    <property type="term" value="F:ATP binding"/>
    <property type="evidence" value="ECO:0007669"/>
    <property type="project" value="UniProtKB-UniRule"/>
</dbReference>
<comment type="cofactor">
    <cofactor evidence="9">
        <name>Mg(2+)</name>
        <dbReference type="ChEBI" id="CHEBI:18420"/>
    </cofactor>
    <text evidence="9">Binds 3 Mg(2+) cations per subunit. The strongest magnesium site (Mg1) is bound to the beta- and gamma-phosphates of ATP and four water molecules complete its coordination sphere.</text>
</comment>
<evidence type="ECO:0000256" key="8">
    <source>
        <dbReference type="ARBA" id="ARBA00023146"/>
    </source>
</evidence>
<dbReference type="PROSITE" id="PS50862">
    <property type="entry name" value="AA_TRNA_LIGASE_II"/>
    <property type="match status" value="1"/>
</dbReference>
<dbReference type="InterPro" id="IPR006195">
    <property type="entry name" value="aa-tRNA-synth_II"/>
</dbReference>
<dbReference type="PRINTS" id="PR01042">
    <property type="entry name" value="TRNASYNTHASP"/>
</dbReference>
<keyword evidence="8 9" id="KW-0030">Aminoacyl-tRNA synthetase</keyword>
<keyword evidence="7 9" id="KW-0648">Protein biosynthesis</keyword>
<evidence type="ECO:0000256" key="5">
    <source>
        <dbReference type="ARBA" id="ARBA00022741"/>
    </source>
</evidence>
<comment type="similarity">
    <text evidence="2 9">Belongs to the class-II aminoacyl-tRNA synthetase family. Type 2 subfamily.</text>
</comment>
<dbReference type="InterPro" id="IPR004364">
    <property type="entry name" value="Aa-tRNA-synt_II"/>
</dbReference>
<dbReference type="AlphaFoldDB" id="A0A081S6P5"/>
<feature type="domain" description="Aminoacyl-transfer RNA synthetases class-II family profile" evidence="10">
    <location>
        <begin position="134"/>
        <end position="428"/>
    </location>
</feature>
<feature type="binding site" evidence="9">
    <location>
        <position position="167"/>
    </location>
    <ligand>
        <name>L-aspartate</name>
        <dbReference type="ChEBI" id="CHEBI:29991"/>
    </ligand>
</feature>
<dbReference type="SUPFAM" id="SSF55681">
    <property type="entry name" value="Class II aaRS and biotin synthetases"/>
    <property type="match status" value="1"/>
</dbReference>
<dbReference type="CDD" id="cd00776">
    <property type="entry name" value="AsxRS_core"/>
    <property type="match status" value="1"/>
</dbReference>
<dbReference type="GO" id="GO:0006422">
    <property type="term" value="P:aspartyl-tRNA aminoacylation"/>
    <property type="evidence" value="ECO:0007669"/>
    <property type="project" value="UniProtKB-UniRule"/>
</dbReference>
<keyword evidence="3 9" id="KW-0963">Cytoplasm</keyword>
<dbReference type="NCBIfam" id="TIGR00458">
    <property type="entry name" value="aspS_nondisc"/>
    <property type="match status" value="1"/>
</dbReference>
<evidence type="ECO:0000256" key="2">
    <source>
        <dbReference type="ARBA" id="ARBA00005312"/>
    </source>
</evidence>
<keyword evidence="12" id="KW-1185">Reference proteome</keyword>
<dbReference type="GO" id="GO:0017101">
    <property type="term" value="C:aminoacyl-tRNA synthetase multienzyme complex"/>
    <property type="evidence" value="ECO:0007669"/>
    <property type="project" value="TreeGrafter"/>
</dbReference>
<dbReference type="InterPro" id="IPR012340">
    <property type="entry name" value="NA-bd_OB-fold"/>
</dbReference>
<feature type="binding site" evidence="9">
    <location>
        <position position="354"/>
    </location>
    <ligand>
        <name>Mg(2+)</name>
        <dbReference type="ChEBI" id="CHEBI:18420"/>
        <label>2</label>
    </ligand>
</feature>
<evidence type="ECO:0000313" key="11">
    <source>
        <dbReference type="EMBL" id="KER06598.1"/>
    </source>
</evidence>
<dbReference type="PANTHER" id="PTHR43450:SF1">
    <property type="entry name" value="ASPARTATE--TRNA LIGASE, CYTOPLASMIC"/>
    <property type="match status" value="1"/>
</dbReference>
<dbReference type="Proteomes" id="UP000028027">
    <property type="component" value="Unassembled WGS sequence"/>
</dbReference>
<keyword evidence="6 9" id="KW-0067">ATP-binding</keyword>
<dbReference type="InterPro" id="IPR045864">
    <property type="entry name" value="aa-tRNA-synth_II/BPL/LPL"/>
</dbReference>
<dbReference type="EC" id="6.1.1.12" evidence="9"/>
<evidence type="ECO:0000256" key="4">
    <source>
        <dbReference type="ARBA" id="ARBA00022598"/>
    </source>
</evidence>
<accession>A0A081S6P5</accession>
<keyword evidence="5 9" id="KW-0547">Nucleotide-binding</keyword>
<evidence type="ECO:0000256" key="3">
    <source>
        <dbReference type="ARBA" id="ARBA00022490"/>
    </source>
</evidence>
<dbReference type="FunFam" id="3.30.930.10:FF:000038">
    <property type="entry name" value="Aspartate--tRNA ligase"/>
    <property type="match status" value="1"/>
</dbReference>
<comment type="catalytic activity">
    <reaction evidence="9">
        <text>tRNA(Asp) + L-aspartate + ATP = L-aspartyl-tRNA(Asp) + AMP + diphosphate</text>
        <dbReference type="Rhea" id="RHEA:19649"/>
        <dbReference type="Rhea" id="RHEA-COMP:9660"/>
        <dbReference type="Rhea" id="RHEA-COMP:9678"/>
        <dbReference type="ChEBI" id="CHEBI:29991"/>
        <dbReference type="ChEBI" id="CHEBI:30616"/>
        <dbReference type="ChEBI" id="CHEBI:33019"/>
        <dbReference type="ChEBI" id="CHEBI:78442"/>
        <dbReference type="ChEBI" id="CHEBI:78516"/>
        <dbReference type="ChEBI" id="CHEBI:456215"/>
        <dbReference type="EC" id="6.1.1.12"/>
    </reaction>
</comment>
<dbReference type="GO" id="GO:0003723">
    <property type="term" value="F:RNA binding"/>
    <property type="evidence" value="ECO:0007669"/>
    <property type="project" value="TreeGrafter"/>
</dbReference>
<dbReference type="EMBL" id="JNVL01000007">
    <property type="protein sequence ID" value="KER06598.1"/>
    <property type="molecule type" value="Genomic_DNA"/>
</dbReference>
<dbReference type="InterPro" id="IPR004365">
    <property type="entry name" value="NA-bd_OB_tRNA"/>
</dbReference>
<feature type="binding site" evidence="9">
    <location>
        <begin position="218"/>
        <end position="220"/>
    </location>
    <ligand>
        <name>ATP</name>
        <dbReference type="ChEBI" id="CHEBI:30616"/>
    </ligand>
</feature>
<dbReference type="PANTHER" id="PTHR43450">
    <property type="entry name" value="ASPARTYL-TRNA SYNTHETASE"/>
    <property type="match status" value="1"/>
</dbReference>
<dbReference type="SUPFAM" id="SSF50249">
    <property type="entry name" value="Nucleic acid-binding proteins"/>
    <property type="match status" value="1"/>
</dbReference>
<feature type="binding site" evidence="9">
    <location>
        <position position="210"/>
    </location>
    <ligand>
        <name>L-aspartate</name>
        <dbReference type="ChEBI" id="CHEBI:29991"/>
    </ligand>
</feature>
<feature type="binding site" evidence="9">
    <location>
        <position position="354"/>
    </location>
    <ligand>
        <name>L-aspartate</name>
        <dbReference type="ChEBI" id="CHEBI:29991"/>
    </ligand>
</feature>
<evidence type="ECO:0000256" key="7">
    <source>
        <dbReference type="ARBA" id="ARBA00022917"/>
    </source>
</evidence>
<dbReference type="HAMAP" id="MF_02075">
    <property type="entry name" value="Asp_tRNA_synth_type2"/>
    <property type="match status" value="1"/>
</dbReference>
<feature type="binding site" evidence="9">
    <location>
        <position position="351"/>
    </location>
    <ligand>
        <name>ATP</name>
        <dbReference type="ChEBI" id="CHEBI:30616"/>
    </ligand>
</feature>
<evidence type="ECO:0000256" key="9">
    <source>
        <dbReference type="HAMAP-Rule" id="MF_02075"/>
    </source>
</evidence>
<protein>
    <recommendedName>
        <fullName evidence="9">Aspartate--tRNA ligase</fullName>
        <ecNumber evidence="9">6.1.1.12</ecNumber>
    </recommendedName>
    <alternativeName>
        <fullName evidence="9">Aspartyl-tRNA synthetase</fullName>
        <shortName evidence="9">AspRS</shortName>
    </alternativeName>
</protein>
<evidence type="ECO:0000256" key="1">
    <source>
        <dbReference type="ARBA" id="ARBA00004496"/>
    </source>
</evidence>
<comment type="function">
    <text evidence="9">Catalyzes the attachment of L-aspartate to tRNA(Asp) in a two-step reaction: L-aspartate is first activated by ATP to form Asp-AMP and then transferred to the acceptor end of tRNA(Asp).</text>
</comment>
<comment type="caution">
    <text evidence="9">Lacks conserved residue(s) required for the propagation of feature annotation.</text>
</comment>
<feature type="binding site" evidence="9">
    <location>
        <begin position="399"/>
        <end position="402"/>
    </location>
    <ligand>
        <name>ATP</name>
        <dbReference type="ChEBI" id="CHEBI:30616"/>
    </ligand>
</feature>
<dbReference type="Pfam" id="PF00152">
    <property type="entry name" value="tRNA-synt_2"/>
    <property type="match status" value="1"/>
</dbReference>
<feature type="region of interest" description="Aspartate" evidence="9">
    <location>
        <begin position="189"/>
        <end position="192"/>
    </location>
</feature>
<evidence type="ECO:0000256" key="6">
    <source>
        <dbReference type="ARBA" id="ARBA00022840"/>
    </source>
</evidence>
<comment type="caution">
    <text evidence="11">The sequence shown here is derived from an EMBL/GenBank/DDBJ whole genome shotgun (WGS) entry which is preliminary data.</text>
</comment>
<sequence>MVFVKTHDISELTSELIGKQVVLGGWIEDLRKLGKMSFITLRDVSGISQVIVKGELNDNLGEINRQSVVSVKGIVQETKARDFAFEIKAEEIEMLGKAIHPLPVDPIGRVESNIDTRLNHRALDMRNQKTASIFKLRHYVLQSLRKTLAEKKFIEITTPKIIGSASEGGANLFSLEYFGKKAYLAQSPQLYKEQMTIGLERVFEISNFYRAENSHTGRHLSEFTSVDIEAAFMDYNDVMDVLESLVMDVYKFTAENCKKEQEIIGHTIEVPKSPFERITYNQCIDELKNAGEKVEFGDDLLDSHLRIIGDNHPGFFFLTDWPMKLKPFYIREKDEDPELSRSFDLQYGYLELSSGGTRLHNPEMLKARLKEQDLDPALFTDHLKAFDWGMPPHSGWGMGLDRLMTTLIGIDNVREVVLYPRDPDRLSP</sequence>